<dbReference type="RefSeq" id="WP_214316181.1">
    <property type="nucleotide sequence ID" value="NZ_JAHBOJ010000128.1"/>
</dbReference>
<evidence type="ECO:0000313" key="3">
    <source>
        <dbReference type="EMBL" id="MBU8825679.1"/>
    </source>
</evidence>
<protein>
    <submittedName>
        <fullName evidence="3">Heme-binding protein</fullName>
    </submittedName>
</protein>
<feature type="domain" description="Haemophore haem-binding" evidence="2">
    <location>
        <begin position="41"/>
        <end position="117"/>
    </location>
</feature>
<proteinExistence type="predicted"/>
<evidence type="ECO:0000256" key="1">
    <source>
        <dbReference type="SAM" id="SignalP"/>
    </source>
</evidence>
<feature type="chain" id="PRO_5046150682" evidence="1">
    <location>
        <begin position="33"/>
        <end position="122"/>
    </location>
</feature>
<dbReference type="Gene3D" id="1.20.20.20">
    <property type="entry name" value="Haemophore, haem-binding domain"/>
    <property type="match status" value="1"/>
</dbReference>
<organism evidence="3 4">
    <name type="scientific">Mycolicibacterium goodii</name>
    <name type="common">Mycobacterium goodii</name>
    <dbReference type="NCBI Taxonomy" id="134601"/>
    <lineage>
        <taxon>Bacteria</taxon>
        <taxon>Bacillati</taxon>
        <taxon>Actinomycetota</taxon>
        <taxon>Actinomycetes</taxon>
        <taxon>Mycobacteriales</taxon>
        <taxon>Mycobacteriaceae</taxon>
        <taxon>Mycolicibacterium</taxon>
    </lineage>
</organism>
<dbReference type="Proteomes" id="UP000696413">
    <property type="component" value="Unassembled WGS sequence"/>
</dbReference>
<feature type="signal peptide" evidence="1">
    <location>
        <begin position="1"/>
        <end position="32"/>
    </location>
</feature>
<keyword evidence="4" id="KW-1185">Reference proteome</keyword>
<reference evidence="3 4" key="1">
    <citation type="submission" date="2021-05" db="EMBL/GenBank/DDBJ databases">
        <title>Draft Genome Sequences of Clinical Respiratory Isolates of Mycobacterium goodii Recovered in Ireland.</title>
        <authorList>
            <person name="Flanagan P.R."/>
            <person name="Mok S."/>
            <person name="Roycroft E."/>
            <person name="Rogers T.R."/>
            <person name="Fitzgibbon M."/>
        </authorList>
    </citation>
    <scope>NUCLEOTIDE SEQUENCE [LARGE SCALE GENOMIC DNA]</scope>
    <source>
        <strain evidence="3 4">14IE55</strain>
    </source>
</reference>
<evidence type="ECO:0000259" key="2">
    <source>
        <dbReference type="Pfam" id="PF16525"/>
    </source>
</evidence>
<sequence length="122" mass="12982">MSASLRHIACAVSGVGAFAGLMLSGFAGSAIAQPPPAPVPPPCTAAEMARVMSGVTFDTSNYLTEHPDVNNFFTGLKGQPKDRIAEQVRGYLDANPTVRDDLQRIRQPSVDFRNRCGLPPTP</sequence>
<accession>A0ABS6HSL0</accession>
<evidence type="ECO:0000313" key="4">
    <source>
        <dbReference type="Proteomes" id="UP000696413"/>
    </source>
</evidence>
<comment type="caution">
    <text evidence="3">The sequence shown here is derived from an EMBL/GenBank/DDBJ whole genome shotgun (WGS) entry which is preliminary data.</text>
</comment>
<dbReference type="NCBIfam" id="TIGR04529">
    <property type="entry name" value="MTB_hemophore"/>
    <property type="match status" value="1"/>
</dbReference>
<gene>
    <name evidence="3" type="ORF">KL859_22745</name>
</gene>
<dbReference type="Pfam" id="PF16525">
    <property type="entry name" value="MHB"/>
    <property type="match status" value="1"/>
</dbReference>
<dbReference type="InterPro" id="IPR032407">
    <property type="entry name" value="MHB"/>
</dbReference>
<keyword evidence="1" id="KW-0732">Signal</keyword>
<dbReference type="InterPro" id="IPR038378">
    <property type="entry name" value="MHB_sf"/>
</dbReference>
<dbReference type="EMBL" id="JAHBOM010000018">
    <property type="protein sequence ID" value="MBU8825679.1"/>
    <property type="molecule type" value="Genomic_DNA"/>
</dbReference>
<name>A0ABS6HSL0_MYCGD</name>